<evidence type="ECO:0000256" key="2">
    <source>
        <dbReference type="ARBA" id="ARBA00022475"/>
    </source>
</evidence>
<keyword evidence="4 7" id="KW-1133">Transmembrane helix</keyword>
<protein>
    <submittedName>
        <fullName evidence="9">Uncharacterized membrane-anchored protein YitT (DUF2179 family)</fullName>
    </submittedName>
</protein>
<evidence type="ECO:0000256" key="4">
    <source>
        <dbReference type="ARBA" id="ARBA00022989"/>
    </source>
</evidence>
<keyword evidence="2" id="KW-1003">Cell membrane</keyword>
<evidence type="ECO:0000256" key="5">
    <source>
        <dbReference type="ARBA" id="ARBA00023136"/>
    </source>
</evidence>
<sequence length="312" mass="34438">MKSWSDGKSQKISTTPSNMSLSKKNHWKSIFSLKSITYTIIGVLLAVIGLQGFMVPNNFLDGGVTGISILVTGFSNIHISILLVIFNIPFLILGYKKIGQVFAVKACFAVFLLALGMYFIQIPIFTTDKVLIAVFGGFFIGLGIGFVIRGGGVIDGLEIIGYYTQKKSGLTSGETIMAMNSLIILGAAYEFGIETAMYSILVYFTAMKTSDYVVDGFEEYTALTIISKDYEQIKKLIVKDFGKAISVYKGERGYLPNQIDSKADCDIIMSIVTRLEIHRIKEAVNEIDPQAFFYVQSIKEVKGGLIKKKSDY</sequence>
<dbReference type="EMBL" id="PYGF01000005">
    <property type="protein sequence ID" value="PSL04337.1"/>
    <property type="molecule type" value="Genomic_DNA"/>
</dbReference>
<name>A0A2P8E4I3_9BACT</name>
<evidence type="ECO:0000256" key="1">
    <source>
        <dbReference type="ARBA" id="ARBA00004651"/>
    </source>
</evidence>
<evidence type="ECO:0000259" key="8">
    <source>
        <dbReference type="Pfam" id="PF10035"/>
    </source>
</evidence>
<accession>A0A2P8E4I3</accession>
<dbReference type="Pfam" id="PF02588">
    <property type="entry name" value="YitT_membrane"/>
    <property type="match status" value="1"/>
</dbReference>
<evidence type="ECO:0000313" key="9">
    <source>
        <dbReference type="EMBL" id="PSL04337.1"/>
    </source>
</evidence>
<dbReference type="Proteomes" id="UP000240708">
    <property type="component" value="Unassembled WGS sequence"/>
</dbReference>
<dbReference type="InterPro" id="IPR003740">
    <property type="entry name" value="YitT"/>
</dbReference>
<dbReference type="InterPro" id="IPR051461">
    <property type="entry name" value="UPF0750_membrane"/>
</dbReference>
<comment type="subcellular location">
    <subcellularLocation>
        <location evidence="1">Cell membrane</location>
        <topology evidence="1">Multi-pass membrane protein</topology>
    </subcellularLocation>
</comment>
<dbReference type="CDD" id="cd16380">
    <property type="entry name" value="YitT_C"/>
    <property type="match status" value="1"/>
</dbReference>
<feature type="transmembrane region" description="Helical" evidence="7">
    <location>
        <begin position="36"/>
        <end position="55"/>
    </location>
</feature>
<proteinExistence type="predicted"/>
<evidence type="ECO:0000313" key="10">
    <source>
        <dbReference type="Proteomes" id="UP000240708"/>
    </source>
</evidence>
<dbReference type="GO" id="GO:0005886">
    <property type="term" value="C:plasma membrane"/>
    <property type="evidence" value="ECO:0007669"/>
    <property type="project" value="UniProtKB-SubCell"/>
</dbReference>
<keyword evidence="3 7" id="KW-0812">Transmembrane</keyword>
<evidence type="ECO:0000256" key="7">
    <source>
        <dbReference type="SAM" id="Phobius"/>
    </source>
</evidence>
<dbReference type="InterPro" id="IPR019264">
    <property type="entry name" value="DUF2179"/>
</dbReference>
<comment type="caution">
    <text evidence="9">The sequence shown here is derived from an EMBL/GenBank/DDBJ whole genome shotgun (WGS) entry which is preliminary data.</text>
</comment>
<keyword evidence="10" id="KW-1185">Reference proteome</keyword>
<evidence type="ECO:0000256" key="6">
    <source>
        <dbReference type="SAM" id="MobiDB-lite"/>
    </source>
</evidence>
<dbReference type="InterPro" id="IPR015867">
    <property type="entry name" value="N-reg_PII/ATP_PRibTrfase_C"/>
</dbReference>
<dbReference type="PANTHER" id="PTHR33545:SF3">
    <property type="entry name" value="UPF0750 MEMBRANE PROTEIN YQFU"/>
    <property type="match status" value="1"/>
</dbReference>
<dbReference type="AlphaFoldDB" id="A0A2P8E4I3"/>
<keyword evidence="5 7" id="KW-0472">Membrane</keyword>
<organism evidence="9 10">
    <name type="scientific">Cecembia rubra</name>
    <dbReference type="NCBI Taxonomy" id="1485585"/>
    <lineage>
        <taxon>Bacteria</taxon>
        <taxon>Pseudomonadati</taxon>
        <taxon>Bacteroidota</taxon>
        <taxon>Cytophagia</taxon>
        <taxon>Cytophagales</taxon>
        <taxon>Cyclobacteriaceae</taxon>
        <taxon>Cecembia</taxon>
    </lineage>
</organism>
<feature type="transmembrane region" description="Helical" evidence="7">
    <location>
        <begin position="102"/>
        <end position="124"/>
    </location>
</feature>
<dbReference type="PANTHER" id="PTHR33545">
    <property type="entry name" value="UPF0750 MEMBRANE PROTEIN YITT-RELATED"/>
    <property type="match status" value="1"/>
</dbReference>
<feature type="transmembrane region" description="Helical" evidence="7">
    <location>
        <begin position="67"/>
        <end position="95"/>
    </location>
</feature>
<dbReference type="Pfam" id="PF10035">
    <property type="entry name" value="DUF2179"/>
    <property type="match status" value="1"/>
</dbReference>
<feature type="region of interest" description="Disordered" evidence="6">
    <location>
        <begin position="1"/>
        <end position="21"/>
    </location>
</feature>
<dbReference type="PIRSF" id="PIRSF006483">
    <property type="entry name" value="Membrane_protein_YitT"/>
    <property type="match status" value="1"/>
</dbReference>
<feature type="domain" description="DUF2179" evidence="8">
    <location>
        <begin position="247"/>
        <end position="303"/>
    </location>
</feature>
<gene>
    <name evidence="9" type="ORF">CLV48_10578</name>
</gene>
<feature type="transmembrane region" description="Helical" evidence="7">
    <location>
        <begin position="130"/>
        <end position="148"/>
    </location>
</feature>
<evidence type="ECO:0000256" key="3">
    <source>
        <dbReference type="ARBA" id="ARBA00022692"/>
    </source>
</evidence>
<dbReference type="Gene3D" id="3.30.70.120">
    <property type="match status" value="1"/>
</dbReference>
<reference evidence="9 10" key="1">
    <citation type="submission" date="2018-03" db="EMBL/GenBank/DDBJ databases">
        <title>Genomic Encyclopedia of Archaeal and Bacterial Type Strains, Phase II (KMG-II): from individual species to whole genera.</title>
        <authorList>
            <person name="Goeker M."/>
        </authorList>
    </citation>
    <scope>NUCLEOTIDE SEQUENCE [LARGE SCALE GENOMIC DNA]</scope>
    <source>
        <strain evidence="9 10">DSM 28057</strain>
    </source>
</reference>